<organism evidence="2 3">
    <name type="scientific">Cladorrhinum samala</name>
    <dbReference type="NCBI Taxonomy" id="585594"/>
    <lineage>
        <taxon>Eukaryota</taxon>
        <taxon>Fungi</taxon>
        <taxon>Dikarya</taxon>
        <taxon>Ascomycota</taxon>
        <taxon>Pezizomycotina</taxon>
        <taxon>Sordariomycetes</taxon>
        <taxon>Sordariomycetidae</taxon>
        <taxon>Sordariales</taxon>
        <taxon>Podosporaceae</taxon>
        <taxon>Cladorrhinum</taxon>
    </lineage>
</organism>
<comment type="caution">
    <text evidence="2">The sequence shown here is derived from an EMBL/GenBank/DDBJ whole genome shotgun (WGS) entry which is preliminary data.</text>
</comment>
<protein>
    <submittedName>
        <fullName evidence="2">Uncharacterized protein</fullName>
    </submittedName>
</protein>
<keyword evidence="1" id="KW-1133">Transmembrane helix</keyword>
<evidence type="ECO:0000313" key="2">
    <source>
        <dbReference type="EMBL" id="KAK4459438.1"/>
    </source>
</evidence>
<feature type="transmembrane region" description="Helical" evidence="1">
    <location>
        <begin position="61"/>
        <end position="82"/>
    </location>
</feature>
<name>A0AAV9HFI7_9PEZI</name>
<evidence type="ECO:0000256" key="1">
    <source>
        <dbReference type="SAM" id="Phobius"/>
    </source>
</evidence>
<sequence length="172" mass="19487">MQKICISNRSTKQIQYAAPRRHGQTKRSMQHACLLDSSGQTTCYSTFASSDSPTRTFLSNAVFISALLPPYNVNLLSSYIFLISKHDVRRRRSILFDSFSIAPKYRYARPKSHALLSPRRFSSSKLTTILSSKSGSPRLIHDHRVLHTPQDKIRLGLSSREMFSGKRGDPTI</sequence>
<dbReference type="AlphaFoldDB" id="A0AAV9HFI7"/>
<keyword evidence="1" id="KW-0472">Membrane</keyword>
<accession>A0AAV9HFI7</accession>
<evidence type="ECO:0000313" key="3">
    <source>
        <dbReference type="Proteomes" id="UP001321749"/>
    </source>
</evidence>
<dbReference type="Proteomes" id="UP001321749">
    <property type="component" value="Unassembled WGS sequence"/>
</dbReference>
<reference evidence="2" key="2">
    <citation type="submission" date="2023-06" db="EMBL/GenBank/DDBJ databases">
        <authorList>
            <consortium name="Lawrence Berkeley National Laboratory"/>
            <person name="Mondo S.J."/>
            <person name="Hensen N."/>
            <person name="Bonometti L."/>
            <person name="Westerberg I."/>
            <person name="Brannstrom I.O."/>
            <person name="Guillou S."/>
            <person name="Cros-Aarteil S."/>
            <person name="Calhoun S."/>
            <person name="Haridas S."/>
            <person name="Kuo A."/>
            <person name="Pangilinan J."/>
            <person name="Riley R."/>
            <person name="Labutti K."/>
            <person name="Andreopoulos B."/>
            <person name="Lipzen A."/>
            <person name="Chen C."/>
            <person name="Yanf M."/>
            <person name="Daum C."/>
            <person name="Ng V."/>
            <person name="Clum A."/>
            <person name="Steindorff A."/>
            <person name="Ohm R."/>
            <person name="Martin F."/>
            <person name="Silar P."/>
            <person name="Natvig D."/>
            <person name="Lalanne C."/>
            <person name="Gautier V."/>
            <person name="Ament-Velasquez S.L."/>
            <person name="Kruys A."/>
            <person name="Hutchinson M.I."/>
            <person name="Powell A.J."/>
            <person name="Barry K."/>
            <person name="Miller A.N."/>
            <person name="Grigoriev I.V."/>
            <person name="Debuchy R."/>
            <person name="Gladieux P."/>
            <person name="Thoren M.H."/>
            <person name="Johannesson H."/>
        </authorList>
    </citation>
    <scope>NUCLEOTIDE SEQUENCE</scope>
    <source>
        <strain evidence="2">PSN324</strain>
    </source>
</reference>
<gene>
    <name evidence="2" type="ORF">QBC42DRAFT_289579</name>
</gene>
<keyword evidence="3" id="KW-1185">Reference proteome</keyword>
<reference evidence="2" key="1">
    <citation type="journal article" date="2023" name="Mol. Phylogenet. Evol.">
        <title>Genome-scale phylogeny and comparative genomics of the fungal order Sordariales.</title>
        <authorList>
            <person name="Hensen N."/>
            <person name="Bonometti L."/>
            <person name="Westerberg I."/>
            <person name="Brannstrom I.O."/>
            <person name="Guillou S."/>
            <person name="Cros-Aarteil S."/>
            <person name="Calhoun S."/>
            <person name="Haridas S."/>
            <person name="Kuo A."/>
            <person name="Mondo S."/>
            <person name="Pangilinan J."/>
            <person name="Riley R."/>
            <person name="LaButti K."/>
            <person name="Andreopoulos B."/>
            <person name="Lipzen A."/>
            <person name="Chen C."/>
            <person name="Yan M."/>
            <person name="Daum C."/>
            <person name="Ng V."/>
            <person name="Clum A."/>
            <person name="Steindorff A."/>
            <person name="Ohm R.A."/>
            <person name="Martin F."/>
            <person name="Silar P."/>
            <person name="Natvig D.O."/>
            <person name="Lalanne C."/>
            <person name="Gautier V."/>
            <person name="Ament-Velasquez S.L."/>
            <person name="Kruys A."/>
            <person name="Hutchinson M.I."/>
            <person name="Powell A.J."/>
            <person name="Barry K."/>
            <person name="Miller A.N."/>
            <person name="Grigoriev I.V."/>
            <person name="Debuchy R."/>
            <person name="Gladieux P."/>
            <person name="Hiltunen Thoren M."/>
            <person name="Johannesson H."/>
        </authorList>
    </citation>
    <scope>NUCLEOTIDE SEQUENCE</scope>
    <source>
        <strain evidence="2">PSN324</strain>
    </source>
</reference>
<proteinExistence type="predicted"/>
<keyword evidence="1" id="KW-0812">Transmembrane</keyword>
<dbReference type="EMBL" id="MU865037">
    <property type="protein sequence ID" value="KAK4459438.1"/>
    <property type="molecule type" value="Genomic_DNA"/>
</dbReference>